<evidence type="ECO:0000256" key="1">
    <source>
        <dbReference type="SAM" id="Phobius"/>
    </source>
</evidence>
<comment type="caution">
    <text evidence="2">The sequence shown here is derived from an EMBL/GenBank/DDBJ whole genome shotgun (WGS) entry which is preliminary data.</text>
</comment>
<keyword evidence="1" id="KW-1133">Transmembrane helix</keyword>
<name>A0ABU5P9F0_9PSED</name>
<dbReference type="Proteomes" id="UP001292571">
    <property type="component" value="Unassembled WGS sequence"/>
</dbReference>
<reference evidence="2 3" key="1">
    <citation type="submission" date="2023-12" db="EMBL/GenBank/DDBJ databases">
        <title>Pseudomonas sp. T5W1.</title>
        <authorList>
            <person name="Maltman C."/>
        </authorList>
    </citation>
    <scope>NUCLEOTIDE SEQUENCE [LARGE SCALE GENOMIC DNA]</scope>
    <source>
        <strain evidence="2 3">T5W1</strain>
    </source>
</reference>
<evidence type="ECO:0000313" key="2">
    <source>
        <dbReference type="EMBL" id="MEA1606128.1"/>
    </source>
</evidence>
<evidence type="ECO:0000313" key="3">
    <source>
        <dbReference type="Proteomes" id="UP001292571"/>
    </source>
</evidence>
<gene>
    <name evidence="2" type="ORF">SOP97_09925</name>
</gene>
<feature type="transmembrane region" description="Helical" evidence="1">
    <location>
        <begin position="12"/>
        <end position="33"/>
    </location>
</feature>
<organism evidence="2 3">
    <name type="scientific">Pseudomonas spirodelae</name>
    <dbReference type="NCBI Taxonomy" id="3101751"/>
    <lineage>
        <taxon>Bacteria</taxon>
        <taxon>Pseudomonadati</taxon>
        <taxon>Pseudomonadota</taxon>
        <taxon>Gammaproteobacteria</taxon>
        <taxon>Pseudomonadales</taxon>
        <taxon>Pseudomonadaceae</taxon>
        <taxon>Pseudomonas</taxon>
    </lineage>
</organism>
<keyword evidence="3" id="KW-1185">Reference proteome</keyword>
<keyword evidence="1" id="KW-0812">Transmembrane</keyword>
<dbReference type="EMBL" id="JAYEET010000034">
    <property type="protein sequence ID" value="MEA1606128.1"/>
    <property type="molecule type" value="Genomic_DNA"/>
</dbReference>
<proteinExistence type="predicted"/>
<sequence length="43" mass="4533">MRHDNHQPTARETITSLAVSALALALMITAGYLTPDLLAGLGQ</sequence>
<protein>
    <submittedName>
        <fullName evidence="2">Uncharacterized protein</fullName>
    </submittedName>
</protein>
<keyword evidence="1" id="KW-0472">Membrane</keyword>
<accession>A0ABU5P9F0</accession>
<dbReference type="RefSeq" id="WP_322949096.1">
    <property type="nucleotide sequence ID" value="NZ_JAYEET010000034.1"/>
</dbReference>